<sequence length="362" mass="41086">MLIAIQAIQGMKDHARIVVSNLHKNIKKLFSERLALKGQPLTWYKEIFLLCSNYQRLWVPFTFAVEGSSCSATPMTLGGASISLTYIASERIIRGRKHENSSLYDKTEEHMIWYLLFSLHLHSYQGNPYLSPGCKDINECSDVNKFPCYGKCVNTIGNYTCKCKEGYSGDAKVKDGCQRKPSNVLRLSLGLGLGFLTLLIGLPVPSMKEVANELETLWKSGKHHPWISQENYTEASSLMIESEEHDVPLVANSDTFGEYNNSIDGVLVMPSLAIKKCRLCKVWKCLFRHLRDLSLNVAQKLFFGVDSHRHLCFRIRFALRSFLVEIRVFSRLSRFLAVGETEVEVEVVMMVNFTSLIGLQQK</sequence>
<name>A0ACB9IE54_9ASTR</name>
<protein>
    <submittedName>
        <fullName evidence="1">Uncharacterized protein</fullName>
    </submittedName>
</protein>
<accession>A0ACB9IE54</accession>
<comment type="caution">
    <text evidence="1">The sequence shown here is derived from an EMBL/GenBank/DDBJ whole genome shotgun (WGS) entry which is preliminary data.</text>
</comment>
<organism evidence="1 2">
    <name type="scientific">Smallanthus sonchifolius</name>
    <dbReference type="NCBI Taxonomy" id="185202"/>
    <lineage>
        <taxon>Eukaryota</taxon>
        <taxon>Viridiplantae</taxon>
        <taxon>Streptophyta</taxon>
        <taxon>Embryophyta</taxon>
        <taxon>Tracheophyta</taxon>
        <taxon>Spermatophyta</taxon>
        <taxon>Magnoliopsida</taxon>
        <taxon>eudicotyledons</taxon>
        <taxon>Gunneridae</taxon>
        <taxon>Pentapetalae</taxon>
        <taxon>asterids</taxon>
        <taxon>campanulids</taxon>
        <taxon>Asterales</taxon>
        <taxon>Asteraceae</taxon>
        <taxon>Asteroideae</taxon>
        <taxon>Heliantheae alliance</taxon>
        <taxon>Millerieae</taxon>
        <taxon>Smallanthus</taxon>
    </lineage>
</organism>
<evidence type="ECO:0000313" key="1">
    <source>
        <dbReference type="EMBL" id="KAI3805751.1"/>
    </source>
</evidence>
<keyword evidence="2" id="KW-1185">Reference proteome</keyword>
<evidence type="ECO:0000313" key="2">
    <source>
        <dbReference type="Proteomes" id="UP001056120"/>
    </source>
</evidence>
<proteinExistence type="predicted"/>
<reference evidence="2" key="1">
    <citation type="journal article" date="2022" name="Mol. Ecol. Resour.">
        <title>The genomes of chicory, endive, great burdock and yacon provide insights into Asteraceae palaeo-polyploidization history and plant inulin production.</title>
        <authorList>
            <person name="Fan W."/>
            <person name="Wang S."/>
            <person name="Wang H."/>
            <person name="Wang A."/>
            <person name="Jiang F."/>
            <person name="Liu H."/>
            <person name="Zhao H."/>
            <person name="Xu D."/>
            <person name="Zhang Y."/>
        </authorList>
    </citation>
    <scope>NUCLEOTIDE SEQUENCE [LARGE SCALE GENOMIC DNA]</scope>
    <source>
        <strain evidence="2">cv. Yunnan</strain>
    </source>
</reference>
<dbReference type="Proteomes" id="UP001056120">
    <property type="component" value="Linkage Group LG08"/>
</dbReference>
<reference evidence="1 2" key="2">
    <citation type="journal article" date="2022" name="Mol. Ecol. Resour.">
        <title>The genomes of chicory, endive, great burdock and yacon provide insights into Asteraceae paleo-polyploidization history and plant inulin production.</title>
        <authorList>
            <person name="Fan W."/>
            <person name="Wang S."/>
            <person name="Wang H."/>
            <person name="Wang A."/>
            <person name="Jiang F."/>
            <person name="Liu H."/>
            <person name="Zhao H."/>
            <person name="Xu D."/>
            <person name="Zhang Y."/>
        </authorList>
    </citation>
    <scope>NUCLEOTIDE SEQUENCE [LARGE SCALE GENOMIC DNA]</scope>
    <source>
        <strain evidence="2">cv. Yunnan</strain>
        <tissue evidence="1">Leaves</tissue>
    </source>
</reference>
<gene>
    <name evidence="1" type="ORF">L1987_21636</name>
</gene>
<dbReference type="EMBL" id="CM042025">
    <property type="protein sequence ID" value="KAI3805751.1"/>
    <property type="molecule type" value="Genomic_DNA"/>
</dbReference>